<protein>
    <submittedName>
        <fullName evidence="2">Uncharacterized protein</fullName>
    </submittedName>
</protein>
<keyword evidence="3" id="KW-1185">Reference proteome</keyword>
<gene>
    <name evidence="2" type="ORF">DACRYDRAFT_20237</name>
</gene>
<feature type="region of interest" description="Disordered" evidence="1">
    <location>
        <begin position="223"/>
        <end position="343"/>
    </location>
</feature>
<feature type="region of interest" description="Disordered" evidence="1">
    <location>
        <begin position="173"/>
        <end position="192"/>
    </location>
</feature>
<reference evidence="2 3" key="1">
    <citation type="journal article" date="2012" name="Science">
        <title>The Paleozoic origin of enzymatic lignin decomposition reconstructed from 31 fungal genomes.</title>
        <authorList>
            <person name="Floudas D."/>
            <person name="Binder M."/>
            <person name="Riley R."/>
            <person name="Barry K."/>
            <person name="Blanchette R.A."/>
            <person name="Henrissat B."/>
            <person name="Martinez A.T."/>
            <person name="Otillar R."/>
            <person name="Spatafora J.W."/>
            <person name="Yadav J.S."/>
            <person name="Aerts A."/>
            <person name="Benoit I."/>
            <person name="Boyd A."/>
            <person name="Carlson A."/>
            <person name="Copeland A."/>
            <person name="Coutinho P.M."/>
            <person name="de Vries R.P."/>
            <person name="Ferreira P."/>
            <person name="Findley K."/>
            <person name="Foster B."/>
            <person name="Gaskell J."/>
            <person name="Glotzer D."/>
            <person name="Gorecki P."/>
            <person name="Heitman J."/>
            <person name="Hesse C."/>
            <person name="Hori C."/>
            <person name="Igarashi K."/>
            <person name="Jurgens J.A."/>
            <person name="Kallen N."/>
            <person name="Kersten P."/>
            <person name="Kohler A."/>
            <person name="Kuees U."/>
            <person name="Kumar T.K.A."/>
            <person name="Kuo A."/>
            <person name="LaButti K."/>
            <person name="Larrondo L.F."/>
            <person name="Lindquist E."/>
            <person name="Ling A."/>
            <person name="Lombard V."/>
            <person name="Lucas S."/>
            <person name="Lundell T."/>
            <person name="Martin R."/>
            <person name="McLaughlin D.J."/>
            <person name="Morgenstern I."/>
            <person name="Morin E."/>
            <person name="Murat C."/>
            <person name="Nagy L.G."/>
            <person name="Nolan M."/>
            <person name="Ohm R.A."/>
            <person name="Patyshakuliyeva A."/>
            <person name="Rokas A."/>
            <person name="Ruiz-Duenas F.J."/>
            <person name="Sabat G."/>
            <person name="Salamov A."/>
            <person name="Samejima M."/>
            <person name="Schmutz J."/>
            <person name="Slot J.C."/>
            <person name="St John F."/>
            <person name="Stenlid J."/>
            <person name="Sun H."/>
            <person name="Sun S."/>
            <person name="Syed K."/>
            <person name="Tsang A."/>
            <person name="Wiebenga A."/>
            <person name="Young D."/>
            <person name="Pisabarro A."/>
            <person name="Eastwood D.C."/>
            <person name="Martin F."/>
            <person name="Cullen D."/>
            <person name="Grigoriev I.V."/>
            <person name="Hibbett D.S."/>
        </authorList>
    </citation>
    <scope>NUCLEOTIDE SEQUENCE [LARGE SCALE GENOMIC DNA]</scope>
    <source>
        <strain evidence="2 3">DJM-731 SS1</strain>
    </source>
</reference>
<dbReference type="Proteomes" id="UP000030653">
    <property type="component" value="Unassembled WGS sequence"/>
</dbReference>
<accession>M5GGQ8</accession>
<feature type="compositionally biased region" description="Low complexity" evidence="1">
    <location>
        <begin position="148"/>
        <end position="158"/>
    </location>
</feature>
<feature type="compositionally biased region" description="Low complexity" evidence="1">
    <location>
        <begin position="108"/>
        <end position="137"/>
    </location>
</feature>
<feature type="compositionally biased region" description="Polar residues" evidence="1">
    <location>
        <begin position="257"/>
        <end position="295"/>
    </location>
</feature>
<feature type="compositionally biased region" description="Low complexity" evidence="1">
    <location>
        <begin position="306"/>
        <end position="316"/>
    </location>
</feature>
<proteinExistence type="predicted"/>
<dbReference type="GeneID" id="63686916"/>
<sequence>MNDKGSLSAGGIQDYNDNSPTRGFRIIPRNPHARPDTSAGYEVNYPAEHGGDYFQSGTLPSAQQQHNPWSAPRGADQSFRANPGFPPGAPSFNAAGASPASTGGQFPRSGHSFRFSNHSSSSTTASSSLLMTSSNHTGQPMPSDQPGSATSTTSTMSSPMDPNQPTQVVQQPLLSPQGLGPAGSQAAQVAQAQGRPYHQFQFSSIGLLPPPPAQARAFVQVPPASAPATQEQFRTKAQDQQHLQSPSTMPLDHRQEQASPSAATGSPHRSSPTQRGQLPRQQSSLANVTTLSQPQQRRRKRPLAISPHQTPSQAPQTAPPPQLQQAQPQFPTSLPQRPLAHHHPVSMPNLALAAAAQAQQAELKVNMTALVSPLEEQEMLDYFSLLHGNGPPSAPILPSRSRSNLSISTSSPSDHQGESSSSPLRQGMNLSSHSSHLPLQEQLEVTLQEEYTQGPTQQADTYPLPDLEQLPPQEGHQAYSLIGRLPPHPMASSSVSGHILLQTTMATSQFQMQQTSGHTRPHPPHVRSASFPGHTRPQLEQLAMQARDGEVMMSAQQDNNPFGHIQDLAAYPAPALRDNMGRMMDYMHPQHQPSEGPSVLHSVSHNLQLHLPAHPQQQGQPQQHLQQHLQGFVLPPMSTLDMQMAMGLNLGMSPQMGMGMQMHPNMGMNVNMQHMNFGMGMDPAMFPLPMTPLDPPPEGSPSWISAAQMPDQRAQFMADNQQYLDQIQAGHQMDPQTLSPDQVDPLSMGMQQQQEMAAAYEMQNNQFGQQMFPPEPDLPQTGQRPPPLHLDLPAPHVQFLQQGGFQQSLTSSQHLPLPLSSPVPLHHQQTLAHAIGFHQTLTPSISMGTHAGPLLSPHHLLSLGQPPLGTIQEQEQAPPPPQSLQDYQSQLARFHHHKLPLQLRRLQRSGLRRETVDPN</sequence>
<dbReference type="AlphaFoldDB" id="M5GGQ8"/>
<feature type="compositionally biased region" description="Polar residues" evidence="1">
    <location>
        <begin position="418"/>
        <end position="435"/>
    </location>
</feature>
<feature type="compositionally biased region" description="Low complexity" evidence="1">
    <location>
        <begin position="323"/>
        <end position="333"/>
    </location>
</feature>
<evidence type="ECO:0000256" key="1">
    <source>
        <dbReference type="SAM" id="MobiDB-lite"/>
    </source>
</evidence>
<evidence type="ECO:0000313" key="3">
    <source>
        <dbReference type="Proteomes" id="UP000030653"/>
    </source>
</evidence>
<dbReference type="HOGENOM" id="CLU_317125_0_0_1"/>
<dbReference type="OrthoDB" id="10586162at2759"/>
<feature type="compositionally biased region" description="Polar residues" evidence="1">
    <location>
        <begin position="55"/>
        <end position="68"/>
    </location>
</feature>
<feature type="region of interest" description="Disordered" evidence="1">
    <location>
        <begin position="870"/>
        <end position="890"/>
    </location>
</feature>
<dbReference type="OMA" id="WISAAQM"/>
<evidence type="ECO:0000313" key="2">
    <source>
        <dbReference type="EMBL" id="EJU05913.1"/>
    </source>
</evidence>
<feature type="compositionally biased region" description="Low complexity" evidence="1">
    <location>
        <begin position="396"/>
        <end position="413"/>
    </location>
</feature>
<organism evidence="2 3">
    <name type="scientific">Dacryopinax primogenitus (strain DJM 731)</name>
    <name type="common">Brown rot fungus</name>
    <dbReference type="NCBI Taxonomy" id="1858805"/>
    <lineage>
        <taxon>Eukaryota</taxon>
        <taxon>Fungi</taxon>
        <taxon>Dikarya</taxon>
        <taxon>Basidiomycota</taxon>
        <taxon>Agaricomycotina</taxon>
        <taxon>Dacrymycetes</taxon>
        <taxon>Dacrymycetales</taxon>
        <taxon>Dacrymycetaceae</taxon>
        <taxon>Dacryopinax</taxon>
    </lineage>
</organism>
<name>M5GGQ8_DACPD</name>
<feature type="region of interest" description="Disordered" evidence="1">
    <location>
        <begin position="1"/>
        <end position="168"/>
    </location>
</feature>
<dbReference type="RefSeq" id="XP_040632807.1">
    <property type="nucleotide sequence ID" value="XM_040771854.1"/>
</dbReference>
<dbReference type="EMBL" id="JH795856">
    <property type="protein sequence ID" value="EJU05913.1"/>
    <property type="molecule type" value="Genomic_DNA"/>
</dbReference>
<feature type="compositionally biased region" description="Polar residues" evidence="1">
    <location>
        <begin position="138"/>
        <end position="147"/>
    </location>
</feature>
<feature type="region of interest" description="Disordered" evidence="1">
    <location>
        <begin position="393"/>
        <end position="435"/>
    </location>
</feature>